<gene>
    <name evidence="1" type="primary">Acey_s0052.g2177</name>
    <name evidence="1" type="ORF">Y032_0052g2177</name>
</gene>
<accession>A0A016U895</accession>
<name>A0A016U895_9BILA</name>
<evidence type="ECO:0000313" key="1">
    <source>
        <dbReference type="EMBL" id="EYC11037.1"/>
    </source>
</evidence>
<organism evidence="1 2">
    <name type="scientific">Ancylostoma ceylanicum</name>
    <dbReference type="NCBI Taxonomy" id="53326"/>
    <lineage>
        <taxon>Eukaryota</taxon>
        <taxon>Metazoa</taxon>
        <taxon>Ecdysozoa</taxon>
        <taxon>Nematoda</taxon>
        <taxon>Chromadorea</taxon>
        <taxon>Rhabditida</taxon>
        <taxon>Rhabditina</taxon>
        <taxon>Rhabditomorpha</taxon>
        <taxon>Strongyloidea</taxon>
        <taxon>Ancylostomatidae</taxon>
        <taxon>Ancylostomatinae</taxon>
        <taxon>Ancylostoma</taxon>
    </lineage>
</organism>
<sequence>MLCQLRHLKQPHQIFTSGGQRRPRAKNRLIEVLQEHPLTSYLKNDSVDSSDGLRQLNVVLLKAENATSYSSRTQLTVRRFKKRLI</sequence>
<reference evidence="2" key="1">
    <citation type="journal article" date="2015" name="Nat. Genet.">
        <title>The genome and transcriptome of the zoonotic hookworm Ancylostoma ceylanicum identify infection-specific gene families.</title>
        <authorList>
            <person name="Schwarz E.M."/>
            <person name="Hu Y."/>
            <person name="Antoshechkin I."/>
            <person name="Miller M.M."/>
            <person name="Sternberg P.W."/>
            <person name="Aroian R.V."/>
        </authorList>
    </citation>
    <scope>NUCLEOTIDE SEQUENCE</scope>
    <source>
        <strain evidence="2">HY135</strain>
    </source>
</reference>
<protein>
    <submittedName>
        <fullName evidence="1">Uncharacterized protein</fullName>
    </submittedName>
</protein>
<evidence type="ECO:0000313" key="2">
    <source>
        <dbReference type="Proteomes" id="UP000024635"/>
    </source>
</evidence>
<keyword evidence="2" id="KW-1185">Reference proteome</keyword>
<dbReference type="Proteomes" id="UP000024635">
    <property type="component" value="Unassembled WGS sequence"/>
</dbReference>
<proteinExistence type="predicted"/>
<dbReference type="EMBL" id="JARK01001388">
    <property type="protein sequence ID" value="EYC11037.1"/>
    <property type="molecule type" value="Genomic_DNA"/>
</dbReference>
<comment type="caution">
    <text evidence="1">The sequence shown here is derived from an EMBL/GenBank/DDBJ whole genome shotgun (WGS) entry which is preliminary data.</text>
</comment>
<dbReference type="AlphaFoldDB" id="A0A016U895"/>